<accession>A0AA36EQ39</accession>
<name>A0AA36EQ39_LACSI</name>
<proteinExistence type="predicted"/>
<reference evidence="1" key="1">
    <citation type="submission" date="2023-04" db="EMBL/GenBank/DDBJ databases">
        <authorList>
            <person name="Vijverberg K."/>
            <person name="Xiong W."/>
            <person name="Schranz E."/>
        </authorList>
    </citation>
    <scope>NUCLEOTIDE SEQUENCE</scope>
</reference>
<dbReference type="Proteomes" id="UP001177003">
    <property type="component" value="Chromosome 9"/>
</dbReference>
<evidence type="ECO:0000313" key="1">
    <source>
        <dbReference type="EMBL" id="CAI9303658.1"/>
    </source>
</evidence>
<sequence length="153" mass="17424">MDSTQTDILHPKLHLKVFKVHRKHIRVKRKGNKNRSQKKVEEQVVKESVPTKTSRGVLKITKNPTKKPSESKTMKLTEVPTVEIVEPVAGKVSYETVAPIVDTLTKEGEPVATNGVLKRVKKLQFTRRGVVVQKLKKQKPTPVEDKIDNFLWN</sequence>
<gene>
    <name evidence="1" type="ORF">LSALG_LOCUS42079</name>
</gene>
<dbReference type="AlphaFoldDB" id="A0AA36EQ39"/>
<evidence type="ECO:0000313" key="2">
    <source>
        <dbReference type="Proteomes" id="UP001177003"/>
    </source>
</evidence>
<keyword evidence="2" id="KW-1185">Reference proteome</keyword>
<organism evidence="1 2">
    <name type="scientific">Lactuca saligna</name>
    <name type="common">Willowleaf lettuce</name>
    <dbReference type="NCBI Taxonomy" id="75948"/>
    <lineage>
        <taxon>Eukaryota</taxon>
        <taxon>Viridiplantae</taxon>
        <taxon>Streptophyta</taxon>
        <taxon>Embryophyta</taxon>
        <taxon>Tracheophyta</taxon>
        <taxon>Spermatophyta</taxon>
        <taxon>Magnoliopsida</taxon>
        <taxon>eudicotyledons</taxon>
        <taxon>Gunneridae</taxon>
        <taxon>Pentapetalae</taxon>
        <taxon>asterids</taxon>
        <taxon>campanulids</taxon>
        <taxon>Asterales</taxon>
        <taxon>Asteraceae</taxon>
        <taxon>Cichorioideae</taxon>
        <taxon>Cichorieae</taxon>
        <taxon>Lactucinae</taxon>
        <taxon>Lactuca</taxon>
    </lineage>
</organism>
<protein>
    <submittedName>
        <fullName evidence="1">Uncharacterized protein</fullName>
    </submittedName>
</protein>
<dbReference type="EMBL" id="OX465085">
    <property type="protein sequence ID" value="CAI9303658.1"/>
    <property type="molecule type" value="Genomic_DNA"/>
</dbReference>